<organism evidence="2 3">
    <name type="scientific">Lacticaseibacillus mingshuiensis</name>
    <dbReference type="NCBI Taxonomy" id="2799574"/>
    <lineage>
        <taxon>Bacteria</taxon>
        <taxon>Bacillati</taxon>
        <taxon>Bacillota</taxon>
        <taxon>Bacilli</taxon>
        <taxon>Lactobacillales</taxon>
        <taxon>Lactobacillaceae</taxon>
        <taxon>Lacticaseibacillus</taxon>
    </lineage>
</organism>
<keyword evidence="3" id="KW-1185">Reference proteome</keyword>
<proteinExistence type="predicted"/>
<dbReference type="Proteomes" id="UP001597196">
    <property type="component" value="Unassembled WGS sequence"/>
</dbReference>
<evidence type="ECO:0000256" key="1">
    <source>
        <dbReference type="SAM" id="Phobius"/>
    </source>
</evidence>
<evidence type="ECO:0000313" key="3">
    <source>
        <dbReference type="Proteomes" id="UP001597196"/>
    </source>
</evidence>
<sequence length="153" mass="16650">MALSVLHQVLGIEDWNHFMNLALLVVADLLPIAPVVAAYTHVIKQVDAQAQLDDRLREILYMSLINASGLAENAAMQAEALTLLARATADKTTVMSRSIAKFTGLARARIASSSTAEADFLALKTTLVRFDPFLGHAVNISFDEMWTNLLPAD</sequence>
<gene>
    <name evidence="2" type="ORF">ACFQ4P_03625</name>
</gene>
<name>A0ABW4CH88_9LACO</name>
<accession>A0ABW4CH88</accession>
<dbReference type="EMBL" id="JBHTOC010000004">
    <property type="protein sequence ID" value="MFD1429338.1"/>
    <property type="molecule type" value="Genomic_DNA"/>
</dbReference>
<keyword evidence="1" id="KW-0472">Membrane</keyword>
<keyword evidence="1" id="KW-0812">Transmembrane</keyword>
<feature type="transmembrane region" description="Helical" evidence="1">
    <location>
        <begin position="20"/>
        <end position="39"/>
    </location>
</feature>
<comment type="caution">
    <text evidence="2">The sequence shown here is derived from an EMBL/GenBank/DDBJ whole genome shotgun (WGS) entry which is preliminary data.</text>
</comment>
<evidence type="ECO:0000313" key="2">
    <source>
        <dbReference type="EMBL" id="MFD1429338.1"/>
    </source>
</evidence>
<reference evidence="3" key="1">
    <citation type="journal article" date="2019" name="Int. J. Syst. Evol. Microbiol.">
        <title>The Global Catalogue of Microorganisms (GCM) 10K type strain sequencing project: providing services to taxonomists for standard genome sequencing and annotation.</title>
        <authorList>
            <consortium name="The Broad Institute Genomics Platform"/>
            <consortium name="The Broad Institute Genome Sequencing Center for Infectious Disease"/>
            <person name="Wu L."/>
            <person name="Ma J."/>
        </authorList>
    </citation>
    <scope>NUCLEOTIDE SEQUENCE [LARGE SCALE GENOMIC DNA]</scope>
    <source>
        <strain evidence="3">CCM 8980</strain>
    </source>
</reference>
<dbReference type="RefSeq" id="WP_203626264.1">
    <property type="nucleotide sequence ID" value="NZ_BOLQ01000003.1"/>
</dbReference>
<keyword evidence="1" id="KW-1133">Transmembrane helix</keyword>
<protein>
    <submittedName>
        <fullName evidence="2">Uncharacterized protein</fullName>
    </submittedName>
</protein>